<evidence type="ECO:0000313" key="3">
    <source>
        <dbReference type="Proteomes" id="UP000294927"/>
    </source>
</evidence>
<comment type="caution">
    <text evidence="2">The sequence shown here is derived from an EMBL/GenBank/DDBJ whole genome shotgun (WGS) entry which is preliminary data.</text>
</comment>
<protein>
    <submittedName>
        <fullName evidence="2">ABC-2 type transport system permease protein</fullName>
    </submittedName>
</protein>
<dbReference type="GO" id="GO:0005886">
    <property type="term" value="C:plasma membrane"/>
    <property type="evidence" value="ECO:0007669"/>
    <property type="project" value="UniProtKB-SubCell"/>
</dbReference>
<keyword evidence="1" id="KW-0472">Membrane</keyword>
<feature type="transmembrane region" description="Helical" evidence="1">
    <location>
        <begin position="37"/>
        <end position="57"/>
    </location>
</feature>
<proteinExistence type="predicted"/>
<gene>
    <name evidence="2" type="ORF">CLV71_110274</name>
</gene>
<name>A0A4V3FSE1_9PSEU</name>
<reference evidence="2 3" key="1">
    <citation type="submission" date="2019-03" db="EMBL/GenBank/DDBJ databases">
        <title>Genomic Encyclopedia of Archaeal and Bacterial Type Strains, Phase II (KMG-II): from individual species to whole genera.</title>
        <authorList>
            <person name="Goeker M."/>
        </authorList>
    </citation>
    <scope>NUCLEOTIDE SEQUENCE [LARGE SCALE GENOMIC DNA]</scope>
    <source>
        <strain evidence="2 3">DSM 45499</strain>
    </source>
</reference>
<dbReference type="PANTHER" id="PTHR37305:SF1">
    <property type="entry name" value="MEMBRANE PROTEIN"/>
    <property type="match status" value="1"/>
</dbReference>
<feature type="transmembrane region" description="Helical" evidence="1">
    <location>
        <begin position="185"/>
        <end position="207"/>
    </location>
</feature>
<sequence>MTLALDAPIVTEQRTKAPLGRLMLSELRFMFRRPRTLVAFGLLVIGPILAGIAMAVATSVPDTNKPGTQVIEGVAALVANNGLILPVFVLLLCMVMLLPMLGAMWSADAIAGETSTGALRGLLLAPVSRVRLLAVKAFGVAVLTATAVLTITVVGILAGMAILGGDGLLTMSGNTLAFGQSLGRIGLMAVLVIVQVWAVAAVALAISAATEHPLVVMAAALGGIIVFTIVNNIPALDWLHPFLLTDGWNSLADVLRDPMPTDGIMEGLLRAVCYIVIGYSIALGRMSTKDG</sequence>
<dbReference type="AlphaFoldDB" id="A0A4V3FSE1"/>
<keyword evidence="1" id="KW-0812">Transmembrane</keyword>
<evidence type="ECO:0000256" key="1">
    <source>
        <dbReference type="SAM" id="Phobius"/>
    </source>
</evidence>
<dbReference type="OrthoDB" id="3217553at2"/>
<dbReference type="Pfam" id="PF12679">
    <property type="entry name" value="ABC2_membrane_2"/>
    <property type="match status" value="1"/>
</dbReference>
<accession>A0A4V3FSE1</accession>
<feature type="transmembrane region" description="Helical" evidence="1">
    <location>
        <begin position="214"/>
        <end position="233"/>
    </location>
</feature>
<dbReference type="EMBL" id="SOCP01000010">
    <property type="protein sequence ID" value="TDV47091.1"/>
    <property type="molecule type" value="Genomic_DNA"/>
</dbReference>
<dbReference type="RefSeq" id="WP_133905588.1">
    <property type="nucleotide sequence ID" value="NZ_SOCP01000010.1"/>
</dbReference>
<dbReference type="GO" id="GO:0140359">
    <property type="term" value="F:ABC-type transporter activity"/>
    <property type="evidence" value="ECO:0007669"/>
    <property type="project" value="InterPro"/>
</dbReference>
<feature type="transmembrane region" description="Helical" evidence="1">
    <location>
        <begin position="77"/>
        <end position="98"/>
    </location>
</feature>
<keyword evidence="1" id="KW-1133">Transmembrane helix</keyword>
<keyword evidence="3" id="KW-1185">Reference proteome</keyword>
<organism evidence="2 3">
    <name type="scientific">Actinophytocola oryzae</name>
    <dbReference type="NCBI Taxonomy" id="502181"/>
    <lineage>
        <taxon>Bacteria</taxon>
        <taxon>Bacillati</taxon>
        <taxon>Actinomycetota</taxon>
        <taxon>Actinomycetes</taxon>
        <taxon>Pseudonocardiales</taxon>
        <taxon>Pseudonocardiaceae</taxon>
    </lineage>
</organism>
<dbReference type="PANTHER" id="PTHR37305">
    <property type="entry name" value="INTEGRAL MEMBRANE PROTEIN-RELATED"/>
    <property type="match status" value="1"/>
</dbReference>
<feature type="transmembrane region" description="Helical" evidence="1">
    <location>
        <begin position="267"/>
        <end position="284"/>
    </location>
</feature>
<feature type="transmembrane region" description="Helical" evidence="1">
    <location>
        <begin position="138"/>
        <end position="165"/>
    </location>
</feature>
<dbReference type="Proteomes" id="UP000294927">
    <property type="component" value="Unassembled WGS sequence"/>
</dbReference>
<evidence type="ECO:0000313" key="2">
    <source>
        <dbReference type="EMBL" id="TDV47091.1"/>
    </source>
</evidence>